<name>A0ABV5QK12_9ACTN</name>
<dbReference type="Pfam" id="PF13860">
    <property type="entry name" value="FlgD_ig"/>
    <property type="match status" value="1"/>
</dbReference>
<dbReference type="InterPro" id="IPR025965">
    <property type="entry name" value="FlgD/Vpr_Ig-like"/>
</dbReference>
<feature type="chain" id="PRO_5046869746" evidence="1">
    <location>
        <begin position="43"/>
        <end position="1136"/>
    </location>
</feature>
<proteinExistence type="predicted"/>
<evidence type="ECO:0000313" key="4">
    <source>
        <dbReference type="Proteomes" id="UP001589716"/>
    </source>
</evidence>
<dbReference type="RefSeq" id="WP_345486063.1">
    <property type="nucleotide sequence ID" value="NZ_BAAAWU010000001.1"/>
</dbReference>
<protein>
    <submittedName>
        <fullName evidence="3">FlgD immunoglobulin-like domain containing protein</fullName>
    </submittedName>
</protein>
<keyword evidence="1" id="KW-0732">Signal</keyword>
<sequence length="1136" mass="117279">MRDTQLGGRPGIGRSRRLTATAVAVAAAVASLAPLTGGTAVAADTPTTAVATTPAPLTIPAETYPSPGAVHAVGTSGFLHENPQGYTWVSYADGKAVPYDMKGAEKAVSAGGDVIARLYGAGTTTKVVFQEGPAGPETTVAIPRGQHFRHVQGRRVITTESTFVHVLSVENGVVTDRKVAAPAGAAGMYPREAGTERGFFVTYEVDRIRHTGWLDLAGLTVRPTGVPSESGPTNKMGGARFFGSLATIQNLPGQRLTVWDTAGDLSKPVKDVPWTGNPVGALVGDEALVVAEYRPGERYHPYVLRPLDGGADRPAFDASNVYPAPDGGVLAVVKGGDGRPSIDSVRFPQDGSAPVRAPVYDTPLGVVRTERVAVAQGVVHSSESWWNDMYGAVTTRNLTVGGELAAGPKVDREYDPEAVIPGDCRQGCEPIVPTGDGRFVFRSYPGNVYVVEEGKTLHEREGTAAAPAWGSVPLQASGRYVSYTGEAGHEVFDLDAKKVVFRAKIGDRRTSLDANTLWIESTTTGAVDAVDVRTGATKRTVKLAACDLTGLQVNRSFAYWKCASGAGVKNLGTQAATALPAHTSALLGDGYVAHEKGGTLSVTPLVGAGTTRTVGTVGDSVAGRGWTVDRFGGHVTYVDAEENVHVVPSGVPASALTPLDTEVPGILDRRAAQPVWSAKWWLSKPAASWRVDVRNQAGTVVRTLGGGEARGLVTAAWDGKDTTGTVLPDGLYDWTLTAVPADGAGPALTRTGGLAVVRGQSELATGRYEPVTPARVMNTLDGTGVPRAKVGAGKTVTLTVAGRGGVPAKGVSAVVLNVTATNATAGTYVSVYPYGTPRPGTSNLNVTAGRAVPNLVVVPVRDGKVTFYNRNGSLDLLADVAGYYTLAGTGSLYEPVTPARVMSTLSGTGVPQAKLGADRTVTLTVAGRGGVPAAGVTAVVLNVTATNATAGTYVSVYPYGTTRPGVSNLNVVAGQTVPNLVVVPVRDGKVTFYNRNGSLDLLADVAGYYTLAGTGSLYEPVTPARVMSTLDGTGVPKAKVGTGKTVTLTVAGRGGVPATGVTAVVLNVTATNPTSATYVSVYPYGTTRPGVSNLNVVAGQTVPNLVVVPVKDGKVTFYNHGGTVDLLADVAGYFAH</sequence>
<evidence type="ECO:0000256" key="1">
    <source>
        <dbReference type="SAM" id="SignalP"/>
    </source>
</evidence>
<feature type="signal peptide" evidence="1">
    <location>
        <begin position="1"/>
        <end position="42"/>
    </location>
</feature>
<reference evidence="3 4" key="1">
    <citation type="submission" date="2024-09" db="EMBL/GenBank/DDBJ databases">
        <authorList>
            <person name="Sun Q."/>
            <person name="Mori K."/>
        </authorList>
    </citation>
    <scope>NUCLEOTIDE SEQUENCE [LARGE SCALE GENOMIC DNA]</scope>
    <source>
        <strain evidence="3 4">JCM 4414</strain>
    </source>
</reference>
<dbReference type="Gene3D" id="2.60.40.4070">
    <property type="match status" value="1"/>
</dbReference>
<dbReference type="EMBL" id="JBHMCT010000005">
    <property type="protein sequence ID" value="MFB9553848.1"/>
    <property type="molecule type" value="Genomic_DNA"/>
</dbReference>
<evidence type="ECO:0000259" key="2">
    <source>
        <dbReference type="Pfam" id="PF13860"/>
    </source>
</evidence>
<keyword evidence="4" id="KW-1185">Reference proteome</keyword>
<dbReference type="Proteomes" id="UP001589716">
    <property type="component" value="Unassembled WGS sequence"/>
</dbReference>
<organism evidence="3 4">
    <name type="scientific">Streptomyces roseoviridis</name>
    <dbReference type="NCBI Taxonomy" id="67361"/>
    <lineage>
        <taxon>Bacteria</taxon>
        <taxon>Bacillati</taxon>
        <taxon>Actinomycetota</taxon>
        <taxon>Actinomycetes</taxon>
        <taxon>Kitasatosporales</taxon>
        <taxon>Streptomycetaceae</taxon>
        <taxon>Streptomyces</taxon>
    </lineage>
</organism>
<comment type="caution">
    <text evidence="3">The sequence shown here is derived from an EMBL/GenBank/DDBJ whole genome shotgun (WGS) entry which is preliminary data.</text>
</comment>
<feature type="domain" description="FlgD/Vpr Ig-like" evidence="2">
    <location>
        <begin position="682"/>
        <end position="739"/>
    </location>
</feature>
<accession>A0ABV5QK12</accession>
<gene>
    <name evidence="3" type="ORF">ACFFTP_06495</name>
</gene>
<evidence type="ECO:0000313" key="3">
    <source>
        <dbReference type="EMBL" id="MFB9553848.1"/>
    </source>
</evidence>